<organism evidence="1 2">
    <name type="scientific">Leptospira langatensis</name>
    <dbReference type="NCBI Taxonomy" id="2484983"/>
    <lineage>
        <taxon>Bacteria</taxon>
        <taxon>Pseudomonadati</taxon>
        <taxon>Spirochaetota</taxon>
        <taxon>Spirochaetia</taxon>
        <taxon>Leptospirales</taxon>
        <taxon>Leptospiraceae</taxon>
        <taxon>Leptospira</taxon>
    </lineage>
</organism>
<dbReference type="EMBL" id="RQGC01000009">
    <property type="protein sequence ID" value="TGL39657.1"/>
    <property type="molecule type" value="Genomic_DNA"/>
</dbReference>
<sequence>MNEEELNKQIHKAIETEREFQKEKWGHIKKSTGDWLCVLELELQEAKLAHCKFEFGANRNSRASELIQVAACAISALHSLYEEEIRIAIGHMAGTHSLGMLSEELSILKKLKKGKLDG</sequence>
<protein>
    <submittedName>
        <fullName evidence="1">Uncharacterized protein</fullName>
    </submittedName>
</protein>
<proteinExistence type="predicted"/>
<dbReference type="Proteomes" id="UP000297273">
    <property type="component" value="Unassembled WGS sequence"/>
</dbReference>
<reference evidence="2" key="1">
    <citation type="journal article" date="2019" name="PLoS Negl. Trop. Dis.">
        <title>Revisiting the worldwide diversity of Leptospira species in the environment.</title>
        <authorList>
            <person name="Vincent A.T."/>
            <person name="Schiettekatte O."/>
            <person name="Bourhy P."/>
            <person name="Veyrier F.J."/>
            <person name="Picardeau M."/>
        </authorList>
    </citation>
    <scope>NUCLEOTIDE SEQUENCE [LARGE SCALE GENOMIC DNA]</scope>
    <source>
        <strain evidence="2">201702690</strain>
    </source>
</reference>
<accession>A0ABY2M997</accession>
<gene>
    <name evidence="1" type="ORF">EHQ53_14135</name>
</gene>
<name>A0ABY2M997_9LEPT</name>
<evidence type="ECO:0000313" key="1">
    <source>
        <dbReference type="EMBL" id="TGL39657.1"/>
    </source>
</evidence>
<dbReference type="RefSeq" id="WP_135646431.1">
    <property type="nucleotide sequence ID" value="NZ_RQGC01000009.1"/>
</dbReference>
<comment type="caution">
    <text evidence="1">The sequence shown here is derived from an EMBL/GenBank/DDBJ whole genome shotgun (WGS) entry which is preliminary data.</text>
</comment>
<evidence type="ECO:0000313" key="2">
    <source>
        <dbReference type="Proteomes" id="UP000297273"/>
    </source>
</evidence>
<keyword evidence="2" id="KW-1185">Reference proteome</keyword>